<evidence type="ECO:0000313" key="3">
    <source>
        <dbReference type="Proteomes" id="UP000247702"/>
    </source>
</evidence>
<dbReference type="EMBL" id="BLAL01000062">
    <property type="protein sequence ID" value="GES82790.1"/>
    <property type="molecule type" value="Genomic_DNA"/>
</dbReference>
<comment type="caution">
    <text evidence="1">The sequence shown here is derived from an EMBL/GenBank/DDBJ whole genome shotgun (WGS) entry which is preliminary data.</text>
</comment>
<protein>
    <submittedName>
        <fullName evidence="1">Uncharacterized protein</fullName>
    </submittedName>
</protein>
<organism evidence="1 3">
    <name type="scientific">Rhizophagus clarus</name>
    <dbReference type="NCBI Taxonomy" id="94130"/>
    <lineage>
        <taxon>Eukaryota</taxon>
        <taxon>Fungi</taxon>
        <taxon>Fungi incertae sedis</taxon>
        <taxon>Mucoromycota</taxon>
        <taxon>Glomeromycotina</taxon>
        <taxon>Glomeromycetes</taxon>
        <taxon>Glomerales</taxon>
        <taxon>Glomeraceae</taxon>
        <taxon>Rhizophagus</taxon>
    </lineage>
</organism>
<dbReference type="AlphaFoldDB" id="A0A2Z6R439"/>
<evidence type="ECO:0000313" key="2">
    <source>
        <dbReference type="EMBL" id="GES82790.1"/>
    </source>
</evidence>
<dbReference type="EMBL" id="BEXD01001013">
    <property type="protein sequence ID" value="GBB91721.1"/>
    <property type="molecule type" value="Genomic_DNA"/>
</dbReference>
<keyword evidence="3" id="KW-1185">Reference proteome</keyword>
<gene>
    <name evidence="2" type="ORF">RCL2_000997400</name>
    <name evidence="1" type="ORF">RclHR1_01910005</name>
</gene>
<accession>A0A2Z6R439</accession>
<reference evidence="2" key="2">
    <citation type="submission" date="2019-10" db="EMBL/GenBank/DDBJ databases">
        <title>Conservation and host-specific expression of non-tandemly repeated heterogenous ribosome RNA gene in arbuscular mycorrhizal fungi.</title>
        <authorList>
            <person name="Maeda T."/>
            <person name="Kobayashi Y."/>
            <person name="Nakagawa T."/>
            <person name="Ezawa T."/>
            <person name="Yamaguchi K."/>
            <person name="Bino T."/>
            <person name="Nishimoto Y."/>
            <person name="Shigenobu S."/>
            <person name="Kawaguchi M."/>
        </authorList>
    </citation>
    <scope>NUCLEOTIDE SEQUENCE</scope>
    <source>
        <strain evidence="2">HR1</strain>
    </source>
</reference>
<dbReference type="Proteomes" id="UP000247702">
    <property type="component" value="Unassembled WGS sequence"/>
</dbReference>
<proteinExistence type="predicted"/>
<reference evidence="1 3" key="1">
    <citation type="submission" date="2017-11" db="EMBL/GenBank/DDBJ databases">
        <title>The genome of Rhizophagus clarus HR1 reveals common genetic basis of auxotrophy among arbuscular mycorrhizal fungi.</title>
        <authorList>
            <person name="Kobayashi Y."/>
        </authorList>
    </citation>
    <scope>NUCLEOTIDE SEQUENCE [LARGE SCALE GENOMIC DNA]</scope>
    <source>
        <strain evidence="1 3">HR1</strain>
    </source>
</reference>
<name>A0A2Z6R439_9GLOM</name>
<evidence type="ECO:0000313" key="1">
    <source>
        <dbReference type="EMBL" id="GBB91721.1"/>
    </source>
</evidence>
<dbReference type="OrthoDB" id="2306759at2759"/>
<dbReference type="Proteomes" id="UP000615446">
    <property type="component" value="Unassembled WGS sequence"/>
</dbReference>
<sequence>MNDTGVNFVYEQNIRGFSAFVPVRPFGCNPVQMGRYYDTIYVYGPDPNFPITHAVIAGAAAYKAVQESSKVLRTLPNNLRTSFYFQAISDVRGNAAREAQMLLQRYPLPGVDPMMVMISAEEGAHRLYDLSMNFD</sequence>